<name>A0A0F9Q923_9ZZZZ</name>
<dbReference type="AlphaFoldDB" id="A0A0F9Q923"/>
<protein>
    <submittedName>
        <fullName evidence="1">Uncharacterized protein</fullName>
    </submittedName>
</protein>
<sequence length="297" mass="34726">MSYDIIYGKQVVKLRRTGEVIIMLLAGSNNCYEVGQGGRSGRRVRDWEAHRFYNRKGKFSEKPEVILNNLDAELRRIIRRHKGDGEAKPADIRNRFGYYSAIVVGSGHCGGTSWDKYRGLYANGIKRAITIEELDQLGVNLRFHPGYKSPNGYPDSMPLKTERDYFTEIKKWREWKDGDNSTEMIAGMEFSRRSFYLSFLPSDTDTVSRRLRAPNRKEPREKTRVVQDYFFVLASGSYSLLKYTRRGYRYSFRKSGGKKFRTEKEAETYRKKIVTKKLHQADIWKVERIEEPCGFMV</sequence>
<proteinExistence type="predicted"/>
<evidence type="ECO:0000313" key="1">
    <source>
        <dbReference type="EMBL" id="KKN40485.1"/>
    </source>
</evidence>
<accession>A0A0F9Q923</accession>
<dbReference type="EMBL" id="LAZR01001702">
    <property type="protein sequence ID" value="KKN40485.1"/>
    <property type="molecule type" value="Genomic_DNA"/>
</dbReference>
<organism evidence="1">
    <name type="scientific">marine sediment metagenome</name>
    <dbReference type="NCBI Taxonomy" id="412755"/>
    <lineage>
        <taxon>unclassified sequences</taxon>
        <taxon>metagenomes</taxon>
        <taxon>ecological metagenomes</taxon>
    </lineage>
</organism>
<reference evidence="1" key="1">
    <citation type="journal article" date="2015" name="Nature">
        <title>Complex archaea that bridge the gap between prokaryotes and eukaryotes.</title>
        <authorList>
            <person name="Spang A."/>
            <person name="Saw J.H."/>
            <person name="Jorgensen S.L."/>
            <person name="Zaremba-Niedzwiedzka K."/>
            <person name="Martijn J."/>
            <person name="Lind A.E."/>
            <person name="van Eijk R."/>
            <person name="Schleper C."/>
            <person name="Guy L."/>
            <person name="Ettema T.J."/>
        </authorList>
    </citation>
    <scope>NUCLEOTIDE SEQUENCE</scope>
</reference>
<comment type="caution">
    <text evidence="1">The sequence shown here is derived from an EMBL/GenBank/DDBJ whole genome shotgun (WGS) entry which is preliminary data.</text>
</comment>
<gene>
    <name evidence="1" type="ORF">LCGC14_0732740</name>
</gene>